<dbReference type="InterPro" id="IPR011990">
    <property type="entry name" value="TPR-like_helical_dom_sf"/>
</dbReference>
<keyword evidence="3" id="KW-1185">Reference proteome</keyword>
<name>A0A7R9QFG6_9ACAR</name>
<dbReference type="Gene3D" id="1.25.40.10">
    <property type="entry name" value="Tetratricopeptide repeat domain"/>
    <property type="match status" value="1"/>
</dbReference>
<feature type="compositionally biased region" description="Polar residues" evidence="1">
    <location>
        <begin position="1"/>
        <end position="12"/>
    </location>
</feature>
<proteinExistence type="predicted"/>
<dbReference type="PANTHER" id="PTHR46014:SF1">
    <property type="entry name" value="TETRATRICOPEPTIDE REPEAT PROTEIN 1"/>
    <property type="match status" value="1"/>
</dbReference>
<evidence type="ECO:0000313" key="3">
    <source>
        <dbReference type="Proteomes" id="UP000728032"/>
    </source>
</evidence>
<dbReference type="SMART" id="SM00028">
    <property type="entry name" value="TPR"/>
    <property type="match status" value="3"/>
</dbReference>
<dbReference type="EMBL" id="CAJPVJ010001472">
    <property type="protein sequence ID" value="CAG2164785.1"/>
    <property type="molecule type" value="Genomic_DNA"/>
</dbReference>
<accession>A0A7R9QFG6</accession>
<dbReference type="Proteomes" id="UP000728032">
    <property type="component" value="Unassembled WGS sequence"/>
</dbReference>
<dbReference type="SUPFAM" id="SSF48452">
    <property type="entry name" value="TPR-like"/>
    <property type="match status" value="1"/>
</dbReference>
<sequence length="228" mass="26099">MMSATMAPNQDITDNESTRAPSDGQTHDTSDGVETVCPQEVNVLSREELCERRQKCIELKSSGNEWFRQEMYDKSIEVYTEALDVCPDEFARDRAVVHSNRSAALMHCHRLEEALNDCNSAIDLDPIYVKAILRRAQIYRQMDNKLDDSLKDYERVVELDSSCAEAVIACNQLRHEIHERNERLKTEMMSKLKDLGNLVLRPFGLSTDNFKMSQNPETGGYSVNFQNN</sequence>
<dbReference type="OrthoDB" id="1872379at2759"/>
<evidence type="ECO:0000313" key="2">
    <source>
        <dbReference type="EMBL" id="CAD7643810.1"/>
    </source>
</evidence>
<dbReference type="InterPro" id="IPR052769">
    <property type="entry name" value="TPR_domain_protein"/>
</dbReference>
<feature type="region of interest" description="Disordered" evidence="1">
    <location>
        <begin position="1"/>
        <end position="34"/>
    </location>
</feature>
<dbReference type="EMBL" id="OC916297">
    <property type="protein sequence ID" value="CAD7643810.1"/>
    <property type="molecule type" value="Genomic_DNA"/>
</dbReference>
<dbReference type="AlphaFoldDB" id="A0A7R9QFG6"/>
<gene>
    <name evidence="2" type="ORF">ONB1V03_LOCUS4334</name>
</gene>
<protein>
    <recommendedName>
        <fullName evidence="4">Tetratricopeptide repeat protein 1</fullName>
    </recommendedName>
</protein>
<reference evidence="2" key="1">
    <citation type="submission" date="2020-11" db="EMBL/GenBank/DDBJ databases">
        <authorList>
            <person name="Tran Van P."/>
        </authorList>
    </citation>
    <scope>NUCLEOTIDE SEQUENCE</scope>
</reference>
<dbReference type="InterPro" id="IPR019734">
    <property type="entry name" value="TPR_rpt"/>
</dbReference>
<dbReference type="PANTHER" id="PTHR46014">
    <property type="entry name" value="TETRATRICOPEPTIDE REPEAT PROTEIN 1"/>
    <property type="match status" value="1"/>
</dbReference>
<evidence type="ECO:0008006" key="4">
    <source>
        <dbReference type="Google" id="ProtNLM"/>
    </source>
</evidence>
<organism evidence="2">
    <name type="scientific">Oppiella nova</name>
    <dbReference type="NCBI Taxonomy" id="334625"/>
    <lineage>
        <taxon>Eukaryota</taxon>
        <taxon>Metazoa</taxon>
        <taxon>Ecdysozoa</taxon>
        <taxon>Arthropoda</taxon>
        <taxon>Chelicerata</taxon>
        <taxon>Arachnida</taxon>
        <taxon>Acari</taxon>
        <taxon>Acariformes</taxon>
        <taxon>Sarcoptiformes</taxon>
        <taxon>Oribatida</taxon>
        <taxon>Brachypylina</taxon>
        <taxon>Oppioidea</taxon>
        <taxon>Oppiidae</taxon>
        <taxon>Oppiella</taxon>
    </lineage>
</organism>
<evidence type="ECO:0000256" key="1">
    <source>
        <dbReference type="SAM" id="MobiDB-lite"/>
    </source>
</evidence>